<dbReference type="InterPro" id="IPR012337">
    <property type="entry name" value="RNaseH-like_sf"/>
</dbReference>
<feature type="domain" description="RNase H type-1" evidence="1">
    <location>
        <begin position="5"/>
        <end position="119"/>
    </location>
</feature>
<comment type="caution">
    <text evidence="2">The sequence shown here is derived from an EMBL/GenBank/DDBJ whole genome shotgun (WGS) entry which is preliminary data.</text>
</comment>
<dbReference type="PANTHER" id="PTHR47074:SF11">
    <property type="entry name" value="REVERSE TRANSCRIPTASE-LIKE PROTEIN"/>
    <property type="match status" value="1"/>
</dbReference>
<evidence type="ECO:0000313" key="2">
    <source>
        <dbReference type="EMBL" id="CAK9144345.1"/>
    </source>
</evidence>
<sequence length="152" mass="16586">MSISCDGAYKGKSQKATAGIIVRNHKRELVGGKVITVPPVSSFLSEAVAVKEACLVSISIELVTTTIENDNAKVKLQRGRAPWEIVVIIGDIKQDAIDHALNFVQIPRTLNKPAYWIASEFLKQSLPIGWVSSPPRDFCVLLQADCNQSIIS</sequence>
<name>A0ABC8RLB2_9AQUA</name>
<protein>
    <recommendedName>
        <fullName evidence="1">RNase H type-1 domain-containing protein</fullName>
    </recommendedName>
</protein>
<dbReference type="PANTHER" id="PTHR47074">
    <property type="entry name" value="BNAC02G40300D PROTEIN"/>
    <property type="match status" value="1"/>
</dbReference>
<dbReference type="Pfam" id="PF13456">
    <property type="entry name" value="RVT_3"/>
    <property type="match status" value="1"/>
</dbReference>
<evidence type="ECO:0000259" key="1">
    <source>
        <dbReference type="Pfam" id="PF13456"/>
    </source>
</evidence>
<dbReference type="InterPro" id="IPR002156">
    <property type="entry name" value="RNaseH_domain"/>
</dbReference>
<accession>A0ABC8RLB2</accession>
<reference evidence="2 3" key="1">
    <citation type="submission" date="2024-02" db="EMBL/GenBank/DDBJ databases">
        <authorList>
            <person name="Vignale AGUSTIN F."/>
            <person name="Sosa J E."/>
            <person name="Modenutti C."/>
        </authorList>
    </citation>
    <scope>NUCLEOTIDE SEQUENCE [LARGE SCALE GENOMIC DNA]</scope>
</reference>
<dbReference type="EMBL" id="CAUOFW020001391">
    <property type="protein sequence ID" value="CAK9144345.1"/>
    <property type="molecule type" value="Genomic_DNA"/>
</dbReference>
<dbReference type="CDD" id="cd06222">
    <property type="entry name" value="RNase_H_like"/>
    <property type="match status" value="1"/>
</dbReference>
<evidence type="ECO:0000313" key="3">
    <source>
        <dbReference type="Proteomes" id="UP001642360"/>
    </source>
</evidence>
<organism evidence="2 3">
    <name type="scientific">Ilex paraguariensis</name>
    <name type="common">yerba mate</name>
    <dbReference type="NCBI Taxonomy" id="185542"/>
    <lineage>
        <taxon>Eukaryota</taxon>
        <taxon>Viridiplantae</taxon>
        <taxon>Streptophyta</taxon>
        <taxon>Embryophyta</taxon>
        <taxon>Tracheophyta</taxon>
        <taxon>Spermatophyta</taxon>
        <taxon>Magnoliopsida</taxon>
        <taxon>eudicotyledons</taxon>
        <taxon>Gunneridae</taxon>
        <taxon>Pentapetalae</taxon>
        <taxon>asterids</taxon>
        <taxon>campanulids</taxon>
        <taxon>Aquifoliales</taxon>
        <taxon>Aquifoliaceae</taxon>
        <taxon>Ilex</taxon>
    </lineage>
</organism>
<dbReference type="SUPFAM" id="SSF53098">
    <property type="entry name" value="Ribonuclease H-like"/>
    <property type="match status" value="1"/>
</dbReference>
<proteinExistence type="predicted"/>
<keyword evidence="3" id="KW-1185">Reference proteome</keyword>
<dbReference type="Proteomes" id="UP001642360">
    <property type="component" value="Unassembled WGS sequence"/>
</dbReference>
<dbReference type="InterPro" id="IPR052929">
    <property type="entry name" value="RNase_H-like_EbsB-rel"/>
</dbReference>
<gene>
    <name evidence="2" type="ORF">ILEXP_LOCUS12098</name>
</gene>
<dbReference type="AlphaFoldDB" id="A0ABC8RLB2"/>
<dbReference type="InterPro" id="IPR044730">
    <property type="entry name" value="RNase_H-like_dom_plant"/>
</dbReference>